<comment type="similarity">
    <text evidence="2">Belongs to the major facilitator superfamily. Monocarboxylate porter (TC 2.A.1.13) family.</text>
</comment>
<dbReference type="InterPro" id="IPR050327">
    <property type="entry name" value="Proton-linked_MCT"/>
</dbReference>
<accession>A0A0D7AP17</accession>
<dbReference type="GO" id="GO:0016020">
    <property type="term" value="C:membrane"/>
    <property type="evidence" value="ECO:0007669"/>
    <property type="project" value="UniProtKB-SubCell"/>
</dbReference>
<dbReference type="PROSITE" id="PS50850">
    <property type="entry name" value="MFS"/>
    <property type="match status" value="1"/>
</dbReference>
<evidence type="ECO:0000256" key="3">
    <source>
        <dbReference type="SAM" id="Phobius"/>
    </source>
</evidence>
<protein>
    <submittedName>
        <fullName evidence="5">MFS general substrate transporter</fullName>
    </submittedName>
</protein>
<evidence type="ECO:0000256" key="1">
    <source>
        <dbReference type="ARBA" id="ARBA00004141"/>
    </source>
</evidence>
<feature type="domain" description="Major facilitator superfamily (MFS) profile" evidence="4">
    <location>
        <begin position="249"/>
        <end position="443"/>
    </location>
</feature>
<comment type="subcellular location">
    <subcellularLocation>
        <location evidence="1">Membrane</location>
        <topology evidence="1">Multi-pass membrane protein</topology>
    </subcellularLocation>
</comment>
<dbReference type="InterPro" id="IPR036259">
    <property type="entry name" value="MFS_trans_sf"/>
</dbReference>
<dbReference type="SUPFAM" id="SSF103473">
    <property type="entry name" value="MFS general substrate transporter"/>
    <property type="match status" value="1"/>
</dbReference>
<keyword evidence="3" id="KW-1133">Transmembrane helix</keyword>
<feature type="transmembrane region" description="Helical" evidence="3">
    <location>
        <begin position="413"/>
        <end position="435"/>
    </location>
</feature>
<evidence type="ECO:0000313" key="6">
    <source>
        <dbReference type="Proteomes" id="UP000054144"/>
    </source>
</evidence>
<dbReference type="Pfam" id="PF07690">
    <property type="entry name" value="MFS_1"/>
    <property type="match status" value="2"/>
</dbReference>
<gene>
    <name evidence="5" type="ORF">FISHEDRAFT_63458</name>
</gene>
<evidence type="ECO:0000256" key="2">
    <source>
        <dbReference type="ARBA" id="ARBA00006727"/>
    </source>
</evidence>
<keyword evidence="3" id="KW-0812">Transmembrane</keyword>
<dbReference type="AlphaFoldDB" id="A0A0D7AP17"/>
<feature type="transmembrane region" description="Helical" evidence="3">
    <location>
        <begin position="97"/>
        <end position="117"/>
    </location>
</feature>
<keyword evidence="6" id="KW-1185">Reference proteome</keyword>
<feature type="transmembrane region" description="Helical" evidence="3">
    <location>
        <begin position="182"/>
        <end position="202"/>
    </location>
</feature>
<dbReference type="InterPro" id="IPR011701">
    <property type="entry name" value="MFS"/>
</dbReference>
<feature type="transmembrane region" description="Helical" evidence="3">
    <location>
        <begin position="283"/>
        <end position="306"/>
    </location>
</feature>
<dbReference type="PANTHER" id="PTHR11360:SF305">
    <property type="entry name" value="MAJOR FACILITATOR SUPERFAMILY (MFS) PROFILE DOMAIN-CONTAINING PROTEIN"/>
    <property type="match status" value="1"/>
</dbReference>
<feature type="transmembrane region" description="Helical" evidence="3">
    <location>
        <begin position="250"/>
        <end position="271"/>
    </location>
</feature>
<dbReference type="GO" id="GO:0022857">
    <property type="term" value="F:transmembrane transporter activity"/>
    <property type="evidence" value="ECO:0007669"/>
    <property type="project" value="InterPro"/>
</dbReference>
<dbReference type="EMBL" id="KN881627">
    <property type="protein sequence ID" value="KIY53307.1"/>
    <property type="molecule type" value="Genomic_DNA"/>
</dbReference>
<dbReference type="InterPro" id="IPR020846">
    <property type="entry name" value="MFS_dom"/>
</dbReference>
<dbReference type="PANTHER" id="PTHR11360">
    <property type="entry name" value="MONOCARBOXYLATE TRANSPORTER"/>
    <property type="match status" value="1"/>
</dbReference>
<dbReference type="Proteomes" id="UP000054144">
    <property type="component" value="Unassembled WGS sequence"/>
</dbReference>
<organism evidence="5 6">
    <name type="scientific">Fistulina hepatica ATCC 64428</name>
    <dbReference type="NCBI Taxonomy" id="1128425"/>
    <lineage>
        <taxon>Eukaryota</taxon>
        <taxon>Fungi</taxon>
        <taxon>Dikarya</taxon>
        <taxon>Basidiomycota</taxon>
        <taxon>Agaricomycotina</taxon>
        <taxon>Agaricomycetes</taxon>
        <taxon>Agaricomycetidae</taxon>
        <taxon>Agaricales</taxon>
        <taxon>Fistulinaceae</taxon>
        <taxon>Fistulina</taxon>
    </lineage>
</organism>
<feature type="transmembrane region" description="Helical" evidence="3">
    <location>
        <begin position="313"/>
        <end position="334"/>
    </location>
</feature>
<proteinExistence type="inferred from homology"/>
<feature type="transmembrane region" description="Helical" evidence="3">
    <location>
        <begin position="374"/>
        <end position="393"/>
    </location>
</feature>
<feature type="transmembrane region" description="Helical" evidence="3">
    <location>
        <begin position="65"/>
        <end position="85"/>
    </location>
</feature>
<feature type="transmembrane region" description="Helical" evidence="3">
    <location>
        <begin position="208"/>
        <end position="229"/>
    </location>
</feature>
<dbReference type="Gene3D" id="1.20.1250.20">
    <property type="entry name" value="MFS general substrate transporter like domains"/>
    <property type="match status" value="2"/>
</dbReference>
<name>A0A0D7AP17_9AGAR</name>
<dbReference type="OrthoDB" id="2213137at2759"/>
<evidence type="ECO:0000259" key="4">
    <source>
        <dbReference type="PROSITE" id="PS50850"/>
    </source>
</evidence>
<keyword evidence="3" id="KW-0472">Membrane</keyword>
<reference evidence="5 6" key="1">
    <citation type="journal article" date="2015" name="Fungal Genet. Biol.">
        <title>Evolution of novel wood decay mechanisms in Agaricales revealed by the genome sequences of Fistulina hepatica and Cylindrobasidium torrendii.</title>
        <authorList>
            <person name="Floudas D."/>
            <person name="Held B.W."/>
            <person name="Riley R."/>
            <person name="Nagy L.G."/>
            <person name="Koehler G."/>
            <person name="Ransdell A.S."/>
            <person name="Younus H."/>
            <person name="Chow J."/>
            <person name="Chiniquy J."/>
            <person name="Lipzen A."/>
            <person name="Tritt A."/>
            <person name="Sun H."/>
            <person name="Haridas S."/>
            <person name="LaButti K."/>
            <person name="Ohm R.A."/>
            <person name="Kues U."/>
            <person name="Blanchette R.A."/>
            <person name="Grigoriev I.V."/>
            <person name="Minto R.E."/>
            <person name="Hibbett D.S."/>
        </authorList>
    </citation>
    <scope>NUCLEOTIDE SEQUENCE [LARGE SCALE GENOMIC DNA]</scope>
    <source>
        <strain evidence="5 6">ATCC 64428</strain>
    </source>
</reference>
<evidence type="ECO:0000313" key="5">
    <source>
        <dbReference type="EMBL" id="KIY53307.1"/>
    </source>
</evidence>
<feature type="transmembrane region" description="Helical" evidence="3">
    <location>
        <begin position="340"/>
        <end position="362"/>
    </location>
</feature>
<sequence>MSPNSSAGYLQASSSTLVASQRAPSCGHEHIELSTRDLVNRSASTIQSPIIDRVEVTDTVPEGGYGWVVVAGFFSVGWTYSWGVIQAKLYDEHLANNSTLSFIGSISISFIALGAIVNGRVIRFLGTRYAALLACCLLGIGQILSSFCTKSVPGLFITNGLVTCATLPAQYFKRKRGLANGLVYGGAGVGGAVLSVALDAMINSLGIAWAFRITGISILILTIPAALVLKDRTRRAFATIEWTLFRDPKFDLLCLGSAIATFPLLVPPFFIPLYATSLGISSTISSVLLATFNISSGLGRVGFGLLCDITGPITSLVLSLVMSALSILAIWPASTSLPPLAVFIILNGLGNGGFFSTVPSVVSHVYGPHRVTTVLAMVLTAWAAGYILGSPIAGWLLELYGGSDAGIAAYRPAMYYAGSLSLGSAGIVSGVRYLVSRPLFSFA</sequence>